<comment type="caution">
    <text evidence="2">The sequence shown here is derived from an EMBL/GenBank/DDBJ whole genome shotgun (WGS) entry which is preliminary data.</text>
</comment>
<dbReference type="AlphaFoldDB" id="A0A9P9Y0Z4"/>
<dbReference type="Proteomes" id="UP001055219">
    <property type="component" value="Unassembled WGS sequence"/>
</dbReference>
<dbReference type="OrthoDB" id="3180714at2759"/>
<keyword evidence="3" id="KW-1185">Reference proteome</keyword>
<dbReference type="RefSeq" id="XP_051362216.1">
    <property type="nucleotide sequence ID" value="XM_051506426.1"/>
</dbReference>
<dbReference type="GeneID" id="75828765"/>
<reference evidence="2" key="2">
    <citation type="submission" date="2022-07" db="EMBL/GenBank/DDBJ databases">
        <authorList>
            <person name="Goncalves M.F.M."/>
            <person name="Hilario S."/>
            <person name="Van De Peer Y."/>
            <person name="Esteves A.C."/>
            <person name="Alves A."/>
        </authorList>
    </citation>
    <scope>NUCLEOTIDE SEQUENCE</scope>
    <source>
        <strain evidence="2">MUM 19.33</strain>
    </source>
</reference>
<reference evidence="2" key="1">
    <citation type="journal article" date="2021" name="J Fungi (Basel)">
        <title>Genomic and Metabolomic Analyses of the Marine Fungus Emericellopsis cladophorae: Insights into Saltwater Adaptability Mechanisms and Its Biosynthetic Potential.</title>
        <authorList>
            <person name="Goncalves M.F.M."/>
            <person name="Hilario S."/>
            <person name="Van de Peer Y."/>
            <person name="Esteves A.C."/>
            <person name="Alves A."/>
        </authorList>
    </citation>
    <scope>NUCLEOTIDE SEQUENCE</scope>
    <source>
        <strain evidence="2">MUM 19.33</strain>
    </source>
</reference>
<proteinExistence type="predicted"/>
<name>A0A9P9Y0Z4_9HYPO</name>
<feature type="region of interest" description="Disordered" evidence="1">
    <location>
        <begin position="1"/>
        <end position="74"/>
    </location>
</feature>
<sequence>MATATAAVGKENQDPNNLVPAKGQLGNGPSGQTEPTDLKDGEPQDNAPPEPHKDPKLRRRVLPNPITDALSPQHLKQGVLIPLKTTQEVRQDHTIVQALITRAPTKSANVVLE</sequence>
<protein>
    <submittedName>
        <fullName evidence="2">tRNA-specific adenosine deaminase subunit-like protein</fullName>
    </submittedName>
</protein>
<organism evidence="2 3">
    <name type="scientific">Emericellopsis cladophorae</name>
    <dbReference type="NCBI Taxonomy" id="2686198"/>
    <lineage>
        <taxon>Eukaryota</taxon>
        <taxon>Fungi</taxon>
        <taxon>Dikarya</taxon>
        <taxon>Ascomycota</taxon>
        <taxon>Pezizomycotina</taxon>
        <taxon>Sordariomycetes</taxon>
        <taxon>Hypocreomycetidae</taxon>
        <taxon>Hypocreales</taxon>
        <taxon>Bionectriaceae</taxon>
        <taxon>Emericellopsis</taxon>
    </lineage>
</organism>
<dbReference type="EMBL" id="JAGIXG020000022">
    <property type="protein sequence ID" value="KAI6781360.1"/>
    <property type="molecule type" value="Genomic_DNA"/>
</dbReference>
<gene>
    <name evidence="2" type="ORF">J7T54_002252</name>
</gene>
<evidence type="ECO:0000313" key="3">
    <source>
        <dbReference type="Proteomes" id="UP001055219"/>
    </source>
</evidence>
<evidence type="ECO:0000256" key="1">
    <source>
        <dbReference type="SAM" id="MobiDB-lite"/>
    </source>
</evidence>
<evidence type="ECO:0000313" key="2">
    <source>
        <dbReference type="EMBL" id="KAI6781360.1"/>
    </source>
</evidence>
<accession>A0A9P9Y0Z4</accession>